<proteinExistence type="predicted"/>
<feature type="region of interest" description="Disordered" evidence="1">
    <location>
        <begin position="1"/>
        <end position="159"/>
    </location>
</feature>
<evidence type="ECO:0000313" key="3">
    <source>
        <dbReference type="Proteomes" id="UP001239994"/>
    </source>
</evidence>
<feature type="compositionally biased region" description="Basic and acidic residues" evidence="1">
    <location>
        <begin position="49"/>
        <end position="70"/>
    </location>
</feature>
<keyword evidence="3" id="KW-1185">Reference proteome</keyword>
<name>A0AAD8ZRG0_9TELE</name>
<sequence length="276" mass="29209">MDSAGSYNPYLDDHRGDTDYGETEECSNICLQSDRGSNYEEEVPMEVEEYPHRDLPSHGDAKSSESKEPPAPKALSRARRPGASRLTQVASREAPLSDTPPSEAKSSRAYAPTPKPRAGKKAAEPEPGQSLLPRLARDTSCQAGQSSSQPTTGGLVGGPSPFPGLVNRVRPCVFHRLGPCPSPATLLTLARSKLSGPPPSPFGVGLRAAARQAGMPGVAPLRGALSREQKRLPDLNREKSIVGMGGVLHNPPGLGLAPLVIDGLQVRKFRVSDALC</sequence>
<evidence type="ECO:0000313" key="2">
    <source>
        <dbReference type="EMBL" id="KAK1803812.1"/>
    </source>
</evidence>
<organism evidence="2 3">
    <name type="scientific">Electrophorus voltai</name>
    <dbReference type="NCBI Taxonomy" id="2609070"/>
    <lineage>
        <taxon>Eukaryota</taxon>
        <taxon>Metazoa</taxon>
        <taxon>Chordata</taxon>
        <taxon>Craniata</taxon>
        <taxon>Vertebrata</taxon>
        <taxon>Euteleostomi</taxon>
        <taxon>Actinopterygii</taxon>
        <taxon>Neopterygii</taxon>
        <taxon>Teleostei</taxon>
        <taxon>Ostariophysi</taxon>
        <taxon>Gymnotiformes</taxon>
        <taxon>Gymnotoidei</taxon>
        <taxon>Gymnotidae</taxon>
        <taxon>Electrophorus</taxon>
    </lineage>
</organism>
<feature type="compositionally biased region" description="Acidic residues" evidence="1">
    <location>
        <begin position="39"/>
        <end position="48"/>
    </location>
</feature>
<protein>
    <submittedName>
        <fullName evidence="2">Uncharacterized protein</fullName>
    </submittedName>
</protein>
<dbReference type="Proteomes" id="UP001239994">
    <property type="component" value="Unassembled WGS sequence"/>
</dbReference>
<dbReference type="EMBL" id="JAROKS010000004">
    <property type="protein sequence ID" value="KAK1803812.1"/>
    <property type="molecule type" value="Genomic_DNA"/>
</dbReference>
<comment type="caution">
    <text evidence="2">The sequence shown here is derived from an EMBL/GenBank/DDBJ whole genome shotgun (WGS) entry which is preliminary data.</text>
</comment>
<accession>A0AAD8ZRG0</accession>
<evidence type="ECO:0000256" key="1">
    <source>
        <dbReference type="SAM" id="MobiDB-lite"/>
    </source>
</evidence>
<feature type="compositionally biased region" description="Polar residues" evidence="1">
    <location>
        <begin position="139"/>
        <end position="152"/>
    </location>
</feature>
<gene>
    <name evidence="2" type="ORF">P4O66_003736</name>
</gene>
<dbReference type="AlphaFoldDB" id="A0AAD8ZRG0"/>
<reference evidence="2" key="1">
    <citation type="submission" date="2023-03" db="EMBL/GenBank/DDBJ databases">
        <title>Electrophorus voltai genome.</title>
        <authorList>
            <person name="Bian C."/>
        </authorList>
    </citation>
    <scope>NUCLEOTIDE SEQUENCE</scope>
    <source>
        <strain evidence="2">CB-2022</strain>
        <tissue evidence="2">Muscle</tissue>
    </source>
</reference>